<keyword evidence="1" id="KW-0812">Transmembrane</keyword>
<sequence length="95" mass="10314">MYWYDHGMSGWGYALMAVSMIVLGVLAIAVVVVLIRAAGRGGAQQPFQYPASPPPGPPPAEQVLAERYARGEIDEEEYRRRLDTLRAGPSSRPGA</sequence>
<evidence type="ECO:0000313" key="3">
    <source>
        <dbReference type="EMBL" id="GAA2485381.1"/>
    </source>
</evidence>
<protein>
    <recommendedName>
        <fullName evidence="2">SHOCT domain-containing protein</fullName>
    </recommendedName>
</protein>
<evidence type="ECO:0000259" key="2">
    <source>
        <dbReference type="Pfam" id="PF09851"/>
    </source>
</evidence>
<accession>A0ABP5YU94</accession>
<feature type="domain" description="SHOCT" evidence="2">
    <location>
        <begin position="61"/>
        <end position="85"/>
    </location>
</feature>
<feature type="transmembrane region" description="Helical" evidence="1">
    <location>
        <begin position="12"/>
        <end position="35"/>
    </location>
</feature>
<comment type="caution">
    <text evidence="3">The sequence shown here is derived from an EMBL/GenBank/DDBJ whole genome shotgun (WGS) entry which is preliminary data.</text>
</comment>
<organism evidence="3 4">
    <name type="scientific">Streptomyces thermolineatus</name>
    <dbReference type="NCBI Taxonomy" id="44033"/>
    <lineage>
        <taxon>Bacteria</taxon>
        <taxon>Bacillati</taxon>
        <taxon>Actinomycetota</taxon>
        <taxon>Actinomycetes</taxon>
        <taxon>Kitasatosporales</taxon>
        <taxon>Streptomycetaceae</taxon>
        <taxon>Streptomyces</taxon>
    </lineage>
</organism>
<keyword evidence="4" id="KW-1185">Reference proteome</keyword>
<dbReference type="EMBL" id="BAAATA010000010">
    <property type="protein sequence ID" value="GAA2485381.1"/>
    <property type="molecule type" value="Genomic_DNA"/>
</dbReference>
<dbReference type="RefSeq" id="WP_344383042.1">
    <property type="nucleotide sequence ID" value="NZ_BAAATA010000010.1"/>
</dbReference>
<name>A0ABP5YU94_9ACTN</name>
<evidence type="ECO:0000313" key="4">
    <source>
        <dbReference type="Proteomes" id="UP001501358"/>
    </source>
</evidence>
<dbReference type="Pfam" id="PF09851">
    <property type="entry name" value="SHOCT"/>
    <property type="match status" value="1"/>
</dbReference>
<keyword evidence="1" id="KW-0472">Membrane</keyword>
<gene>
    <name evidence="3" type="ORF">GCM10010406_21970</name>
</gene>
<proteinExistence type="predicted"/>
<keyword evidence="1" id="KW-1133">Transmembrane helix</keyword>
<dbReference type="InterPro" id="IPR018649">
    <property type="entry name" value="SHOCT"/>
</dbReference>
<evidence type="ECO:0000256" key="1">
    <source>
        <dbReference type="SAM" id="Phobius"/>
    </source>
</evidence>
<reference evidence="4" key="1">
    <citation type="journal article" date="2019" name="Int. J. Syst. Evol. Microbiol.">
        <title>The Global Catalogue of Microorganisms (GCM) 10K type strain sequencing project: providing services to taxonomists for standard genome sequencing and annotation.</title>
        <authorList>
            <consortium name="The Broad Institute Genomics Platform"/>
            <consortium name="The Broad Institute Genome Sequencing Center for Infectious Disease"/>
            <person name="Wu L."/>
            <person name="Ma J."/>
        </authorList>
    </citation>
    <scope>NUCLEOTIDE SEQUENCE [LARGE SCALE GENOMIC DNA]</scope>
    <source>
        <strain evidence="4">JCM 6307</strain>
    </source>
</reference>
<dbReference type="Proteomes" id="UP001501358">
    <property type="component" value="Unassembled WGS sequence"/>
</dbReference>